<name>A0A9Q0FGH1_9ROSI</name>
<reference evidence="3" key="1">
    <citation type="submission" date="2022-02" db="EMBL/GenBank/DDBJ databases">
        <authorList>
            <person name="Henning P.M."/>
            <person name="McCubbin A.G."/>
            <person name="Shore J.S."/>
        </authorList>
    </citation>
    <scope>NUCLEOTIDE SEQUENCE</scope>
    <source>
        <strain evidence="3">F60SS</strain>
        <tissue evidence="3">Leaves</tissue>
    </source>
</reference>
<protein>
    <recommendedName>
        <fullName evidence="2">Aminotransferase-like plant mobile domain-containing protein</fullName>
    </recommendedName>
</protein>
<evidence type="ECO:0000256" key="1">
    <source>
        <dbReference type="SAM" id="MobiDB-lite"/>
    </source>
</evidence>
<dbReference type="EMBL" id="JAKUCV010005467">
    <property type="protein sequence ID" value="KAJ4831025.1"/>
    <property type="molecule type" value="Genomic_DNA"/>
</dbReference>
<evidence type="ECO:0000313" key="4">
    <source>
        <dbReference type="Proteomes" id="UP001141552"/>
    </source>
</evidence>
<feature type="domain" description="Aminotransferase-like plant mobile" evidence="2">
    <location>
        <begin position="10"/>
        <end position="99"/>
    </location>
</feature>
<reference evidence="3" key="2">
    <citation type="journal article" date="2023" name="Plants (Basel)">
        <title>Annotation of the Turnera subulata (Passifloraceae) Draft Genome Reveals the S-Locus Evolved after the Divergence of Turneroideae from Passifloroideae in a Stepwise Manner.</title>
        <authorList>
            <person name="Henning P.M."/>
            <person name="Roalson E.H."/>
            <person name="Mir W."/>
            <person name="McCubbin A.G."/>
            <person name="Shore J.S."/>
        </authorList>
    </citation>
    <scope>NUCLEOTIDE SEQUENCE</scope>
    <source>
        <strain evidence="3">F60SS</strain>
    </source>
</reference>
<proteinExistence type="predicted"/>
<dbReference type="Proteomes" id="UP001141552">
    <property type="component" value="Unassembled WGS sequence"/>
</dbReference>
<organism evidence="3 4">
    <name type="scientific">Turnera subulata</name>
    <dbReference type="NCBI Taxonomy" id="218843"/>
    <lineage>
        <taxon>Eukaryota</taxon>
        <taxon>Viridiplantae</taxon>
        <taxon>Streptophyta</taxon>
        <taxon>Embryophyta</taxon>
        <taxon>Tracheophyta</taxon>
        <taxon>Spermatophyta</taxon>
        <taxon>Magnoliopsida</taxon>
        <taxon>eudicotyledons</taxon>
        <taxon>Gunneridae</taxon>
        <taxon>Pentapetalae</taxon>
        <taxon>rosids</taxon>
        <taxon>fabids</taxon>
        <taxon>Malpighiales</taxon>
        <taxon>Passifloraceae</taxon>
        <taxon>Turnera</taxon>
    </lineage>
</organism>
<accession>A0A9Q0FGH1</accession>
<gene>
    <name evidence="3" type="ORF">Tsubulata_048155</name>
</gene>
<dbReference type="AlphaFoldDB" id="A0A9Q0FGH1"/>
<feature type="region of interest" description="Disordered" evidence="1">
    <location>
        <begin position="456"/>
        <end position="486"/>
    </location>
</feature>
<dbReference type="InterPro" id="IPR019557">
    <property type="entry name" value="AminoTfrase-like_pln_mobile"/>
</dbReference>
<keyword evidence="4" id="KW-1185">Reference proteome</keyword>
<evidence type="ECO:0000313" key="3">
    <source>
        <dbReference type="EMBL" id="KAJ4831025.1"/>
    </source>
</evidence>
<sequence>MRQPVSLNPKEDHFKFLIVFFTKYLFCFHGKECTLRFVPLVRHLLESDNPIALGPLVLASICKGLHQLTTETPGELHSSASGPLWLVQIWLMASLPELTRIWPQNFRPDSSTSYGYQFVLPLLAQGVCTSLDALFHLINRNPADIAFSGTSLGCSINAEDWWCRRSSRLFPHDWRQAVDAIKLTELPASLAIPGPSPNPQASLHLDPPVVNLEYSNEEASKSSGEPLPRRKNQSRSTPAATLFREADFPPMGAPQLSSSPRSGSSETGETFGDDVSSSFPGHSFLPKEIPSAATLGASHFQASVVELPAVSGSSHHAPVPIFPSTADVSRDLIISEDTSWGWRNTCSASGFIGSGPSGLSKLWGSPDYWGQHPTGRISTSPAAALDSSGLPAEVLPNPSPGLVNSSGSFSFPALSPTVSEPGNIGEFFSVNSPSPVVPFSSVGPSTDVAVLTALSNRESSAGDDSHAPTGDRTINRAAADHSTGGSAQVPVPLHIDELNLQRLVSTLLDSLRDPAVVAEIRAVCTCLLAPPSPLGQDLHARSS</sequence>
<feature type="region of interest" description="Disordered" evidence="1">
    <location>
        <begin position="216"/>
        <end position="283"/>
    </location>
</feature>
<dbReference type="Pfam" id="PF10536">
    <property type="entry name" value="PMD"/>
    <property type="match status" value="1"/>
</dbReference>
<evidence type="ECO:0000259" key="2">
    <source>
        <dbReference type="Pfam" id="PF10536"/>
    </source>
</evidence>
<comment type="caution">
    <text evidence="3">The sequence shown here is derived from an EMBL/GenBank/DDBJ whole genome shotgun (WGS) entry which is preliminary data.</text>
</comment>